<proteinExistence type="predicted"/>
<dbReference type="AlphaFoldDB" id="A0A3N4LJQ0"/>
<keyword evidence="2" id="KW-1185">Reference proteome</keyword>
<organism evidence="1 2">
    <name type="scientific">Terfezia boudieri ATCC MYA-4762</name>
    <dbReference type="NCBI Taxonomy" id="1051890"/>
    <lineage>
        <taxon>Eukaryota</taxon>
        <taxon>Fungi</taxon>
        <taxon>Dikarya</taxon>
        <taxon>Ascomycota</taxon>
        <taxon>Pezizomycotina</taxon>
        <taxon>Pezizomycetes</taxon>
        <taxon>Pezizales</taxon>
        <taxon>Pezizaceae</taxon>
        <taxon>Terfezia</taxon>
    </lineage>
</organism>
<reference evidence="1 2" key="1">
    <citation type="journal article" date="2018" name="Nat. Ecol. Evol.">
        <title>Pezizomycetes genomes reveal the molecular basis of ectomycorrhizal truffle lifestyle.</title>
        <authorList>
            <person name="Murat C."/>
            <person name="Payen T."/>
            <person name="Noel B."/>
            <person name="Kuo A."/>
            <person name="Morin E."/>
            <person name="Chen J."/>
            <person name="Kohler A."/>
            <person name="Krizsan K."/>
            <person name="Balestrini R."/>
            <person name="Da Silva C."/>
            <person name="Montanini B."/>
            <person name="Hainaut M."/>
            <person name="Levati E."/>
            <person name="Barry K.W."/>
            <person name="Belfiori B."/>
            <person name="Cichocki N."/>
            <person name="Clum A."/>
            <person name="Dockter R.B."/>
            <person name="Fauchery L."/>
            <person name="Guy J."/>
            <person name="Iotti M."/>
            <person name="Le Tacon F."/>
            <person name="Lindquist E.A."/>
            <person name="Lipzen A."/>
            <person name="Malagnac F."/>
            <person name="Mello A."/>
            <person name="Molinier V."/>
            <person name="Miyauchi S."/>
            <person name="Poulain J."/>
            <person name="Riccioni C."/>
            <person name="Rubini A."/>
            <person name="Sitrit Y."/>
            <person name="Splivallo R."/>
            <person name="Traeger S."/>
            <person name="Wang M."/>
            <person name="Zifcakova L."/>
            <person name="Wipf D."/>
            <person name="Zambonelli A."/>
            <person name="Paolocci F."/>
            <person name="Nowrousian M."/>
            <person name="Ottonello S."/>
            <person name="Baldrian P."/>
            <person name="Spatafora J.W."/>
            <person name="Henrissat B."/>
            <person name="Nagy L.G."/>
            <person name="Aury J.M."/>
            <person name="Wincker P."/>
            <person name="Grigoriev I.V."/>
            <person name="Bonfante P."/>
            <person name="Martin F.M."/>
        </authorList>
    </citation>
    <scope>NUCLEOTIDE SEQUENCE [LARGE SCALE GENOMIC DNA]</scope>
    <source>
        <strain evidence="1 2">ATCC MYA-4762</strain>
    </source>
</reference>
<evidence type="ECO:0000313" key="2">
    <source>
        <dbReference type="Proteomes" id="UP000267821"/>
    </source>
</evidence>
<dbReference type="EMBL" id="ML121548">
    <property type="protein sequence ID" value="RPB23143.1"/>
    <property type="molecule type" value="Genomic_DNA"/>
</dbReference>
<dbReference type="OrthoDB" id="10375236at2759"/>
<name>A0A3N4LJQ0_9PEZI</name>
<protein>
    <submittedName>
        <fullName evidence="1">Uncharacterized protein</fullName>
    </submittedName>
</protein>
<evidence type="ECO:0000313" key="1">
    <source>
        <dbReference type="EMBL" id="RPB23143.1"/>
    </source>
</evidence>
<accession>A0A3N4LJQ0</accession>
<dbReference type="InParanoid" id="A0A3N4LJQ0"/>
<sequence>MRRRTITKRRQQELRYDAYLRRGGAPFRGIRSDAETHEQVEEQIPISGKAYIEQDHLCTYWYNPTLKRWTRMIGVDTSYDNKRKEQLAAKGRTQDDEDTFDFSIGKRKQQCYGDIVAVEGNDEMFRCKDKEGNKTLRLHQQWFEHKYALPMNKGECEGLCSFSDGWVFPEGEDGIPSDIDLAFDQHGDPLATHVTCAACNTRLCRKCYFTMLKYHASHGPYLAQLVDTYYLYRTHKIEHPIDSTTYASFLNLIRQENPKALDYDEEDPALSSEDFICVNNPTEFRSGGVGGGGGAA</sequence>
<dbReference type="Proteomes" id="UP000267821">
    <property type="component" value="Unassembled WGS sequence"/>
</dbReference>
<gene>
    <name evidence="1" type="ORF">L211DRAFT_839113</name>
</gene>